<feature type="domain" description="Shikimate dehydrogenase substrate binding N-terminal" evidence="10">
    <location>
        <begin position="5"/>
        <end position="88"/>
    </location>
</feature>
<dbReference type="InterPro" id="IPR022893">
    <property type="entry name" value="Shikimate_DH_fam"/>
</dbReference>
<dbReference type="RefSeq" id="WP_121255047.1">
    <property type="nucleotide sequence ID" value="NZ_RBIL01000002.1"/>
</dbReference>
<comment type="function">
    <text evidence="8">Involved in the biosynthesis of the chorismate, which leads to the biosynthesis of aromatic amino acids. Catalyzes the reversible NADPH linked reduction of 3-dehydroshikimate (DHSA) to yield shikimate (SA).</text>
</comment>
<feature type="binding site" evidence="8">
    <location>
        <position position="102"/>
    </location>
    <ligand>
        <name>shikimate</name>
        <dbReference type="ChEBI" id="CHEBI:36208"/>
    </ligand>
</feature>
<dbReference type="NCBIfam" id="TIGR00507">
    <property type="entry name" value="aroE"/>
    <property type="match status" value="1"/>
</dbReference>
<feature type="binding site" evidence="8">
    <location>
        <position position="229"/>
    </location>
    <ligand>
        <name>NADP(+)</name>
        <dbReference type="ChEBI" id="CHEBI:58349"/>
    </ligand>
</feature>
<feature type="binding site" evidence="8">
    <location>
        <position position="208"/>
    </location>
    <ligand>
        <name>shikimate</name>
        <dbReference type="ChEBI" id="CHEBI:36208"/>
    </ligand>
</feature>
<feature type="binding site" evidence="8">
    <location>
        <begin position="123"/>
        <end position="127"/>
    </location>
    <ligand>
        <name>NADP(+)</name>
        <dbReference type="ChEBI" id="CHEBI:58349"/>
    </ligand>
</feature>
<feature type="binding site" evidence="8">
    <location>
        <position position="61"/>
    </location>
    <ligand>
        <name>shikimate</name>
        <dbReference type="ChEBI" id="CHEBI:36208"/>
    </ligand>
</feature>
<dbReference type="InterPro" id="IPR011342">
    <property type="entry name" value="Shikimate_DH"/>
</dbReference>
<dbReference type="EC" id="1.1.1.25" evidence="2 8"/>
<dbReference type="Pfam" id="PF18317">
    <property type="entry name" value="SDH_C"/>
    <property type="match status" value="1"/>
</dbReference>
<evidence type="ECO:0000256" key="1">
    <source>
        <dbReference type="ARBA" id="ARBA00004871"/>
    </source>
</evidence>
<evidence type="ECO:0000256" key="5">
    <source>
        <dbReference type="ARBA" id="ARBA00023002"/>
    </source>
</evidence>
<comment type="similarity">
    <text evidence="8">Belongs to the shikimate dehydrogenase family.</text>
</comment>
<dbReference type="GO" id="GO:0009423">
    <property type="term" value="P:chorismate biosynthetic process"/>
    <property type="evidence" value="ECO:0007669"/>
    <property type="project" value="UniProtKB-UniRule"/>
</dbReference>
<dbReference type="GO" id="GO:0005829">
    <property type="term" value="C:cytosol"/>
    <property type="evidence" value="ECO:0007669"/>
    <property type="project" value="TreeGrafter"/>
</dbReference>
<organism evidence="12 13">
    <name type="scientific">Solirubrobacter pauli</name>
    <dbReference type="NCBI Taxonomy" id="166793"/>
    <lineage>
        <taxon>Bacteria</taxon>
        <taxon>Bacillati</taxon>
        <taxon>Actinomycetota</taxon>
        <taxon>Thermoleophilia</taxon>
        <taxon>Solirubrobacterales</taxon>
        <taxon>Solirubrobacteraceae</taxon>
        <taxon>Solirubrobacter</taxon>
    </lineage>
</organism>
<keyword evidence="6 8" id="KW-0057">Aromatic amino acid biosynthesis</keyword>
<feature type="domain" description="SDH C-terminal" evidence="11">
    <location>
        <begin position="229"/>
        <end position="258"/>
    </location>
</feature>
<dbReference type="InterPro" id="IPR006151">
    <property type="entry name" value="Shikm_DH/Glu-tRNA_Rdtase"/>
</dbReference>
<keyword evidence="13" id="KW-1185">Reference proteome</keyword>
<evidence type="ECO:0000259" key="11">
    <source>
        <dbReference type="Pfam" id="PF18317"/>
    </source>
</evidence>
<dbReference type="HAMAP" id="MF_00222">
    <property type="entry name" value="Shikimate_DH_AroE"/>
    <property type="match status" value="1"/>
</dbReference>
<dbReference type="InterPro" id="IPR046346">
    <property type="entry name" value="Aminoacid_DH-like_N_sf"/>
</dbReference>
<dbReference type="OrthoDB" id="9776868at2"/>
<dbReference type="InterPro" id="IPR041121">
    <property type="entry name" value="SDH_C"/>
</dbReference>
<keyword evidence="3 8" id="KW-0028">Amino-acid biosynthesis</keyword>
<evidence type="ECO:0000256" key="2">
    <source>
        <dbReference type="ARBA" id="ARBA00012962"/>
    </source>
</evidence>
<dbReference type="Gene3D" id="3.40.50.10860">
    <property type="entry name" value="Leucine Dehydrogenase, chain A, domain 1"/>
    <property type="match status" value="1"/>
</dbReference>
<feature type="binding site" evidence="8">
    <location>
        <position position="236"/>
    </location>
    <ligand>
        <name>shikimate</name>
        <dbReference type="ChEBI" id="CHEBI:36208"/>
    </ligand>
</feature>
<feature type="active site" description="Proton acceptor" evidence="8">
    <location>
        <position position="65"/>
    </location>
</feature>
<gene>
    <name evidence="8" type="primary">aroE</name>
    <name evidence="12" type="ORF">C8N24_4925</name>
</gene>
<dbReference type="InterPro" id="IPR013708">
    <property type="entry name" value="Shikimate_DH-bd_N"/>
</dbReference>
<evidence type="ECO:0000256" key="7">
    <source>
        <dbReference type="ARBA" id="ARBA00049442"/>
    </source>
</evidence>
<feature type="binding site" evidence="8">
    <location>
        <position position="206"/>
    </location>
    <ligand>
        <name>NADP(+)</name>
        <dbReference type="ChEBI" id="CHEBI:58349"/>
    </ligand>
</feature>
<dbReference type="Pfam" id="PF01488">
    <property type="entry name" value="Shikimate_DH"/>
    <property type="match status" value="1"/>
</dbReference>
<proteinExistence type="inferred from homology"/>
<dbReference type="PANTHER" id="PTHR21089">
    <property type="entry name" value="SHIKIMATE DEHYDROGENASE"/>
    <property type="match status" value="1"/>
</dbReference>
<dbReference type="GO" id="GO:0008652">
    <property type="term" value="P:amino acid biosynthetic process"/>
    <property type="evidence" value="ECO:0007669"/>
    <property type="project" value="UniProtKB-KW"/>
</dbReference>
<dbReference type="InterPro" id="IPR036291">
    <property type="entry name" value="NAD(P)-bd_dom_sf"/>
</dbReference>
<dbReference type="Pfam" id="PF08501">
    <property type="entry name" value="Shikimate_dh_N"/>
    <property type="match status" value="1"/>
</dbReference>
<dbReference type="CDD" id="cd01065">
    <property type="entry name" value="NAD_bind_Shikimate_DH"/>
    <property type="match status" value="1"/>
</dbReference>
<feature type="binding site" evidence="8">
    <location>
        <position position="86"/>
    </location>
    <ligand>
        <name>shikimate</name>
        <dbReference type="ChEBI" id="CHEBI:36208"/>
    </ligand>
</feature>
<keyword evidence="5 8" id="KW-0560">Oxidoreductase</keyword>
<evidence type="ECO:0000256" key="6">
    <source>
        <dbReference type="ARBA" id="ARBA00023141"/>
    </source>
</evidence>
<evidence type="ECO:0000256" key="4">
    <source>
        <dbReference type="ARBA" id="ARBA00022857"/>
    </source>
</evidence>
<evidence type="ECO:0000259" key="9">
    <source>
        <dbReference type="Pfam" id="PF01488"/>
    </source>
</evidence>
<dbReference type="GO" id="GO:0009073">
    <property type="term" value="P:aromatic amino acid family biosynthetic process"/>
    <property type="evidence" value="ECO:0007669"/>
    <property type="project" value="UniProtKB-KW"/>
</dbReference>
<dbReference type="GO" id="GO:0019632">
    <property type="term" value="P:shikimate metabolic process"/>
    <property type="evidence" value="ECO:0007669"/>
    <property type="project" value="InterPro"/>
</dbReference>
<evidence type="ECO:0000259" key="10">
    <source>
        <dbReference type="Pfam" id="PF08501"/>
    </source>
</evidence>
<comment type="pathway">
    <text evidence="1 8">Metabolic intermediate biosynthesis; chorismate biosynthesis; chorismate from D-erythrose 4-phosphate and phosphoenolpyruvate: step 4/7.</text>
</comment>
<feature type="domain" description="Quinate/shikimate 5-dehydrogenase/glutamyl-tRNA reductase" evidence="9">
    <location>
        <begin position="114"/>
        <end position="165"/>
    </location>
</feature>
<comment type="catalytic activity">
    <reaction evidence="7 8">
        <text>shikimate + NADP(+) = 3-dehydroshikimate + NADPH + H(+)</text>
        <dbReference type="Rhea" id="RHEA:17737"/>
        <dbReference type="ChEBI" id="CHEBI:15378"/>
        <dbReference type="ChEBI" id="CHEBI:16630"/>
        <dbReference type="ChEBI" id="CHEBI:36208"/>
        <dbReference type="ChEBI" id="CHEBI:57783"/>
        <dbReference type="ChEBI" id="CHEBI:58349"/>
        <dbReference type="EC" id="1.1.1.25"/>
    </reaction>
</comment>
<dbReference type="PANTHER" id="PTHR21089:SF1">
    <property type="entry name" value="BIFUNCTIONAL 3-DEHYDROQUINATE DEHYDRATASE_SHIKIMATE DEHYDROGENASE, CHLOROPLASTIC"/>
    <property type="match status" value="1"/>
</dbReference>
<sequence length="263" mass="27804">MRLGVCGWPVAHSRSPQMHNAALAQLGLTQWRYQKLPLPPHLFEETVRALPRAGFRGVNVTIPHKEAALALADKATETARAIGAANTLTFESDGTIHADNTDATGFLTSLRTSAYEKTALVLGAGGSARAILYALKQAGVSELRVWNRTEAKAHALAQEFDAVVSEATADIIVNCTSVGLHDPAATFKDLPLEADDLGAGRTVVDMVYRQGGTLLLNAAKANGAEVVDGLEILVAQGAASLERWTGRTAPDQAMREAVADIAT</sequence>
<feature type="binding site" evidence="8">
    <location>
        <begin position="147"/>
        <end position="152"/>
    </location>
    <ligand>
        <name>NADP(+)</name>
        <dbReference type="ChEBI" id="CHEBI:58349"/>
    </ligand>
</feature>
<dbReference type="Gene3D" id="3.40.50.720">
    <property type="entry name" value="NAD(P)-binding Rossmann-like Domain"/>
    <property type="match status" value="1"/>
</dbReference>
<dbReference type="SUPFAM" id="SSF51735">
    <property type="entry name" value="NAD(P)-binding Rossmann-fold domains"/>
    <property type="match status" value="1"/>
</dbReference>
<evidence type="ECO:0000313" key="12">
    <source>
        <dbReference type="EMBL" id="RKQ86908.1"/>
    </source>
</evidence>
<feature type="binding site" evidence="8">
    <location>
        <begin position="13"/>
        <end position="15"/>
    </location>
    <ligand>
        <name>shikimate</name>
        <dbReference type="ChEBI" id="CHEBI:36208"/>
    </ligand>
</feature>
<evidence type="ECO:0000313" key="13">
    <source>
        <dbReference type="Proteomes" id="UP000278962"/>
    </source>
</evidence>
<dbReference type="Proteomes" id="UP000278962">
    <property type="component" value="Unassembled WGS sequence"/>
</dbReference>
<evidence type="ECO:0000256" key="8">
    <source>
        <dbReference type="HAMAP-Rule" id="MF_00222"/>
    </source>
</evidence>
<evidence type="ECO:0000256" key="3">
    <source>
        <dbReference type="ARBA" id="ARBA00022605"/>
    </source>
</evidence>
<accession>A0A660L0E1</accession>
<keyword evidence="4 8" id="KW-0521">NADP</keyword>
<comment type="caution">
    <text evidence="12">The sequence shown here is derived from an EMBL/GenBank/DDBJ whole genome shotgun (WGS) entry which is preliminary data.</text>
</comment>
<name>A0A660L0E1_9ACTN</name>
<dbReference type="SUPFAM" id="SSF53223">
    <property type="entry name" value="Aminoacid dehydrogenase-like, N-terminal domain"/>
    <property type="match status" value="1"/>
</dbReference>
<feature type="binding site" evidence="8">
    <location>
        <position position="77"/>
    </location>
    <ligand>
        <name>NADP(+)</name>
        <dbReference type="ChEBI" id="CHEBI:58349"/>
    </ligand>
</feature>
<dbReference type="GO" id="GO:0004764">
    <property type="term" value="F:shikimate 3-dehydrogenase (NADP+) activity"/>
    <property type="evidence" value="ECO:0007669"/>
    <property type="project" value="UniProtKB-UniRule"/>
</dbReference>
<comment type="subunit">
    <text evidence="8">Homodimer.</text>
</comment>
<protein>
    <recommendedName>
        <fullName evidence="2 8">Shikimate dehydrogenase (NADP(+))</fullName>
        <shortName evidence="8">SDH</shortName>
        <ecNumber evidence="2 8">1.1.1.25</ecNumber>
    </recommendedName>
</protein>
<dbReference type="AlphaFoldDB" id="A0A660L0E1"/>
<dbReference type="EMBL" id="RBIL01000002">
    <property type="protein sequence ID" value="RKQ86908.1"/>
    <property type="molecule type" value="Genomic_DNA"/>
</dbReference>
<dbReference type="GO" id="GO:0050661">
    <property type="term" value="F:NADP binding"/>
    <property type="evidence" value="ECO:0007669"/>
    <property type="project" value="InterPro"/>
</dbReference>
<dbReference type="UniPathway" id="UPA00053">
    <property type="reaction ID" value="UER00087"/>
</dbReference>
<reference evidence="12 13" key="1">
    <citation type="submission" date="2018-10" db="EMBL/GenBank/DDBJ databases">
        <title>Genomic Encyclopedia of Archaeal and Bacterial Type Strains, Phase II (KMG-II): from individual species to whole genera.</title>
        <authorList>
            <person name="Goeker M."/>
        </authorList>
    </citation>
    <scope>NUCLEOTIDE SEQUENCE [LARGE SCALE GENOMIC DNA]</scope>
    <source>
        <strain evidence="12 13">DSM 14954</strain>
    </source>
</reference>